<name>A0ACD1I3P3_9EURO</name>
<accession>A0ACD1I3P3</accession>
<keyword evidence="2" id="KW-1185">Reference proteome</keyword>
<dbReference type="Proteomes" id="UP000249748">
    <property type="component" value="Unassembled WGS sequence"/>
</dbReference>
<dbReference type="EMBL" id="KZ824570">
    <property type="protein sequence ID" value="RAK84934.1"/>
    <property type="molecule type" value="Genomic_DNA"/>
</dbReference>
<reference evidence="1" key="1">
    <citation type="submission" date="2018-02" db="EMBL/GenBank/DDBJ databases">
        <title>The genomes of Aspergillus section Nigri reveals drivers in fungal speciation.</title>
        <authorList>
            <consortium name="DOE Joint Genome Institute"/>
            <person name="Vesth T.C."/>
            <person name="Nybo J."/>
            <person name="Theobald S."/>
            <person name="Brandl J."/>
            <person name="Frisvad J.C."/>
            <person name="Nielsen K.F."/>
            <person name="Lyhne E.K."/>
            <person name="Kogle M.E."/>
            <person name="Kuo A."/>
            <person name="Riley R."/>
            <person name="Clum A."/>
            <person name="Nolan M."/>
            <person name="Lipzen A."/>
            <person name="Salamov A."/>
            <person name="Henrissat B."/>
            <person name="Wiebenga A."/>
            <person name="De vries R.P."/>
            <person name="Grigoriev I.V."/>
            <person name="Mortensen U.H."/>
            <person name="Andersen M.R."/>
            <person name="Baker S.E."/>
        </authorList>
    </citation>
    <scope>NUCLEOTIDE SEQUENCE</scope>
    <source>
        <strain evidence="1">CBS 115574</strain>
    </source>
</reference>
<proteinExistence type="predicted"/>
<evidence type="ECO:0000313" key="1">
    <source>
        <dbReference type="EMBL" id="RAK84934.1"/>
    </source>
</evidence>
<evidence type="ECO:0000313" key="2">
    <source>
        <dbReference type="Proteomes" id="UP000249748"/>
    </source>
</evidence>
<protein>
    <submittedName>
        <fullName evidence="1">Uncharacterized protein</fullName>
    </submittedName>
</protein>
<organism evidence="1 2">
    <name type="scientific">Aspergillus costaricaensis CBS 115574</name>
    <dbReference type="NCBI Taxonomy" id="1448317"/>
    <lineage>
        <taxon>Eukaryota</taxon>
        <taxon>Fungi</taxon>
        <taxon>Dikarya</taxon>
        <taxon>Ascomycota</taxon>
        <taxon>Pezizomycotina</taxon>
        <taxon>Eurotiomycetes</taxon>
        <taxon>Eurotiomycetidae</taxon>
        <taxon>Eurotiales</taxon>
        <taxon>Aspergillaceae</taxon>
        <taxon>Aspergillus</taxon>
        <taxon>Aspergillus subgen. Circumdati</taxon>
    </lineage>
</organism>
<sequence length="257" mass="28596">MTILCLHGGFGSAQNFQVQLDPLTSVYKTVHPNTSFHYVDGGHYATPPPGSQDYFGPPPHYRWIEYDGIERSSDVMERIRQLPRGATAEDTMRVLMHEHEMMSAECVRQALDRLLGILDEHPEIDGVLGFSEGATVAATLLLEEERLVQEEGRKRRLKYGVFIAGWPPLRIVGDRVTGCLADESEDMITAPTCHIIGANDPYLDGNMALFGICDPDTAIMFDHGKGHTIPRDVATMKEAVEVIEETRRKGIEAGNVY</sequence>
<gene>
    <name evidence="1" type="ORF">BO79DRAFT_157378</name>
</gene>